<dbReference type="InterPro" id="IPR013783">
    <property type="entry name" value="Ig-like_fold"/>
</dbReference>
<dbReference type="PROSITE" id="PS50835">
    <property type="entry name" value="IG_LIKE"/>
    <property type="match status" value="3"/>
</dbReference>
<evidence type="ECO:0000259" key="8">
    <source>
        <dbReference type="PROSITE" id="PS50853"/>
    </source>
</evidence>
<dbReference type="InterPro" id="IPR036116">
    <property type="entry name" value="FN3_sf"/>
</dbReference>
<name>A0A9D4GDX5_DREPO</name>
<dbReference type="PANTHER" id="PTHR11640">
    <property type="entry name" value="NEPHRIN"/>
    <property type="match status" value="1"/>
</dbReference>
<keyword evidence="2" id="KW-0472">Membrane</keyword>
<dbReference type="GO" id="GO:0050839">
    <property type="term" value="F:cell adhesion molecule binding"/>
    <property type="evidence" value="ECO:0007669"/>
    <property type="project" value="TreeGrafter"/>
</dbReference>
<dbReference type="GO" id="GO:0098609">
    <property type="term" value="P:cell-cell adhesion"/>
    <property type="evidence" value="ECO:0007669"/>
    <property type="project" value="TreeGrafter"/>
</dbReference>
<dbReference type="AlphaFoldDB" id="A0A9D4GDX5"/>
<evidence type="ECO:0000259" key="7">
    <source>
        <dbReference type="PROSITE" id="PS50835"/>
    </source>
</evidence>
<keyword evidence="4" id="KW-0325">Glycoprotein</keyword>
<keyword evidence="10" id="KW-1185">Reference proteome</keyword>
<dbReference type="GO" id="GO:0005886">
    <property type="term" value="C:plasma membrane"/>
    <property type="evidence" value="ECO:0007669"/>
    <property type="project" value="TreeGrafter"/>
</dbReference>
<evidence type="ECO:0000256" key="1">
    <source>
        <dbReference type="ARBA" id="ARBA00004479"/>
    </source>
</evidence>
<dbReference type="Proteomes" id="UP000828390">
    <property type="component" value="Unassembled WGS sequence"/>
</dbReference>
<keyword evidence="5" id="KW-0393">Immunoglobulin domain</keyword>
<evidence type="ECO:0000256" key="2">
    <source>
        <dbReference type="ARBA" id="ARBA00023136"/>
    </source>
</evidence>
<dbReference type="InterPro" id="IPR051275">
    <property type="entry name" value="Cell_adhesion_signaling"/>
</dbReference>
<dbReference type="Gene3D" id="2.60.40.10">
    <property type="entry name" value="Immunoglobulins"/>
    <property type="match status" value="4"/>
</dbReference>
<dbReference type="SUPFAM" id="SSF49265">
    <property type="entry name" value="Fibronectin type III"/>
    <property type="match status" value="1"/>
</dbReference>
<keyword evidence="3" id="KW-1015">Disulfide bond</keyword>
<dbReference type="InterPro" id="IPR013162">
    <property type="entry name" value="CD80_C2-set"/>
</dbReference>
<dbReference type="InterPro" id="IPR003598">
    <property type="entry name" value="Ig_sub2"/>
</dbReference>
<evidence type="ECO:0000256" key="4">
    <source>
        <dbReference type="ARBA" id="ARBA00023180"/>
    </source>
</evidence>
<evidence type="ECO:0000256" key="3">
    <source>
        <dbReference type="ARBA" id="ARBA00023157"/>
    </source>
</evidence>
<feature type="domain" description="Fibronectin type-III" evidence="8">
    <location>
        <begin position="380"/>
        <end position="478"/>
    </location>
</feature>
<feature type="domain" description="Ig-like" evidence="7">
    <location>
        <begin position="55"/>
        <end position="167"/>
    </location>
</feature>
<dbReference type="GO" id="GO:0005911">
    <property type="term" value="C:cell-cell junction"/>
    <property type="evidence" value="ECO:0007669"/>
    <property type="project" value="TreeGrafter"/>
</dbReference>
<dbReference type="EMBL" id="JAIWYP010000006">
    <property type="protein sequence ID" value="KAH3813671.1"/>
    <property type="molecule type" value="Genomic_DNA"/>
</dbReference>
<dbReference type="InterPro" id="IPR036179">
    <property type="entry name" value="Ig-like_dom_sf"/>
</dbReference>
<dbReference type="PANTHER" id="PTHR11640:SF31">
    <property type="entry name" value="IRREGULAR CHIASM C-ROUGHEST PROTEIN-RELATED"/>
    <property type="match status" value="1"/>
</dbReference>
<feature type="domain" description="Ig-like" evidence="7">
    <location>
        <begin position="176"/>
        <end position="260"/>
    </location>
</feature>
<dbReference type="InterPro" id="IPR003961">
    <property type="entry name" value="FN3_dom"/>
</dbReference>
<proteinExistence type="predicted"/>
<evidence type="ECO:0000256" key="6">
    <source>
        <dbReference type="SAM" id="MobiDB-lite"/>
    </source>
</evidence>
<dbReference type="OrthoDB" id="6158624at2759"/>
<dbReference type="SMART" id="SM00060">
    <property type="entry name" value="FN3"/>
    <property type="match status" value="1"/>
</dbReference>
<dbReference type="CDD" id="cd00063">
    <property type="entry name" value="FN3"/>
    <property type="match status" value="1"/>
</dbReference>
<feature type="compositionally biased region" description="Polar residues" evidence="6">
    <location>
        <begin position="479"/>
        <end position="495"/>
    </location>
</feature>
<dbReference type="InterPro" id="IPR007110">
    <property type="entry name" value="Ig-like_dom"/>
</dbReference>
<accession>A0A9D4GDX5</accession>
<reference evidence="9" key="1">
    <citation type="journal article" date="2019" name="bioRxiv">
        <title>The Genome of the Zebra Mussel, Dreissena polymorpha: A Resource for Invasive Species Research.</title>
        <authorList>
            <person name="McCartney M.A."/>
            <person name="Auch B."/>
            <person name="Kono T."/>
            <person name="Mallez S."/>
            <person name="Zhang Y."/>
            <person name="Obille A."/>
            <person name="Becker A."/>
            <person name="Abrahante J.E."/>
            <person name="Garbe J."/>
            <person name="Badalamenti J.P."/>
            <person name="Herman A."/>
            <person name="Mangelson H."/>
            <person name="Liachko I."/>
            <person name="Sullivan S."/>
            <person name="Sone E.D."/>
            <person name="Koren S."/>
            <person name="Silverstein K.A.T."/>
            <person name="Beckman K.B."/>
            <person name="Gohl D.M."/>
        </authorList>
    </citation>
    <scope>NUCLEOTIDE SEQUENCE</scope>
    <source>
        <strain evidence="9">Duluth1</strain>
        <tissue evidence="9">Whole animal</tissue>
    </source>
</reference>
<evidence type="ECO:0000313" key="10">
    <source>
        <dbReference type="Proteomes" id="UP000828390"/>
    </source>
</evidence>
<dbReference type="SMART" id="SM00408">
    <property type="entry name" value="IGc2"/>
    <property type="match status" value="1"/>
</dbReference>
<feature type="region of interest" description="Disordered" evidence="6">
    <location>
        <begin position="479"/>
        <end position="500"/>
    </location>
</feature>
<dbReference type="InterPro" id="IPR003599">
    <property type="entry name" value="Ig_sub"/>
</dbReference>
<dbReference type="SMART" id="SM00409">
    <property type="entry name" value="IG"/>
    <property type="match status" value="3"/>
</dbReference>
<gene>
    <name evidence="9" type="ORF">DPMN_142137</name>
</gene>
<reference evidence="9" key="2">
    <citation type="submission" date="2020-11" db="EMBL/GenBank/DDBJ databases">
        <authorList>
            <person name="McCartney M.A."/>
            <person name="Auch B."/>
            <person name="Kono T."/>
            <person name="Mallez S."/>
            <person name="Becker A."/>
            <person name="Gohl D.M."/>
            <person name="Silverstein K.A.T."/>
            <person name="Koren S."/>
            <person name="Bechman K.B."/>
            <person name="Herman A."/>
            <person name="Abrahante J.E."/>
            <person name="Garbe J."/>
        </authorList>
    </citation>
    <scope>NUCLEOTIDE SEQUENCE</scope>
    <source>
        <strain evidence="9">Duluth1</strain>
        <tissue evidence="9">Whole animal</tissue>
    </source>
</reference>
<sequence>MDGDTCQSSPTSLSGFSFSCINNTVYTLTVIHVHRSQDGEPWNCAVNYIGSTMTPSNNITLSVLVYIKTLTIHPQNDIMYLILNQPHNITCTSDFGKPSPSIFWFKHLTTGGTTYDIDITGFSSATPLNHITVSTLNFFPSKSDHNMRLSCKGNNGGLTISSEATLINVLYGPNTPEILFKGTNVSGTLNISSGQSLTLSCKSISNPPPTYLWRYPGGSATGAILTIPSIQLNHDGIFTCTAQNTILSSTGRIISEHNTSAVNVFVLDPITNVSVVGKNVGVVLMKEQETKYFKCETSTGKPVATVQWYKDNNTPDKITDDIPFFPSSFNTTISVDSSVRSVLKYKAVRQDHRMSIYCTATNVGVVLTSEAKITLSISSPPETPVSLEVPKIDVDYATVCWRYTDNIKPDFILESKSWIYAWKQHQKSEMIDKADSKIICTDLRMLEPSTQYNVRVFATNDFGNSTYSNIESFTTQMLSTTARVPSTPEEPSSNDSTDELDGGILTALAVVLCMLHGMYM</sequence>
<protein>
    <submittedName>
        <fullName evidence="9">Uncharacterized protein</fullName>
    </submittedName>
</protein>
<dbReference type="Pfam" id="PF13927">
    <property type="entry name" value="Ig_3"/>
    <property type="match status" value="1"/>
</dbReference>
<dbReference type="SUPFAM" id="SSF48726">
    <property type="entry name" value="Immunoglobulin"/>
    <property type="match status" value="3"/>
</dbReference>
<comment type="caution">
    <text evidence="9">The sequence shown here is derived from an EMBL/GenBank/DDBJ whole genome shotgun (WGS) entry which is preliminary data.</text>
</comment>
<organism evidence="9 10">
    <name type="scientific">Dreissena polymorpha</name>
    <name type="common">Zebra mussel</name>
    <name type="synonym">Mytilus polymorpha</name>
    <dbReference type="NCBI Taxonomy" id="45954"/>
    <lineage>
        <taxon>Eukaryota</taxon>
        <taxon>Metazoa</taxon>
        <taxon>Spiralia</taxon>
        <taxon>Lophotrochozoa</taxon>
        <taxon>Mollusca</taxon>
        <taxon>Bivalvia</taxon>
        <taxon>Autobranchia</taxon>
        <taxon>Heteroconchia</taxon>
        <taxon>Euheterodonta</taxon>
        <taxon>Imparidentia</taxon>
        <taxon>Neoheterodontei</taxon>
        <taxon>Myida</taxon>
        <taxon>Dreissenoidea</taxon>
        <taxon>Dreissenidae</taxon>
        <taxon>Dreissena</taxon>
    </lineage>
</organism>
<feature type="domain" description="Ig-like" evidence="7">
    <location>
        <begin position="269"/>
        <end position="374"/>
    </location>
</feature>
<evidence type="ECO:0000313" key="9">
    <source>
        <dbReference type="EMBL" id="KAH3813671.1"/>
    </source>
</evidence>
<dbReference type="PROSITE" id="PS50853">
    <property type="entry name" value="FN3"/>
    <property type="match status" value="1"/>
</dbReference>
<evidence type="ECO:0000256" key="5">
    <source>
        <dbReference type="ARBA" id="ARBA00023319"/>
    </source>
</evidence>
<dbReference type="Pfam" id="PF08205">
    <property type="entry name" value="C2-set_2"/>
    <property type="match status" value="2"/>
</dbReference>
<comment type="subcellular location">
    <subcellularLocation>
        <location evidence="1">Membrane</location>
        <topology evidence="1">Single-pass type I membrane protein</topology>
    </subcellularLocation>
</comment>